<dbReference type="OrthoDB" id="648396at2759"/>
<evidence type="ECO:0000313" key="10">
    <source>
        <dbReference type="Proteomes" id="UP000298416"/>
    </source>
</evidence>
<keyword evidence="6" id="KW-0067">ATP-binding</keyword>
<dbReference type="EMBL" id="PNBA02000022">
    <property type="protein sequence ID" value="KAG6385946.1"/>
    <property type="molecule type" value="Genomic_DNA"/>
</dbReference>
<evidence type="ECO:0000256" key="6">
    <source>
        <dbReference type="ARBA" id="ARBA00022840"/>
    </source>
</evidence>
<name>A0A8X8YZ21_SALSN</name>
<organism evidence="9">
    <name type="scientific">Salvia splendens</name>
    <name type="common">Scarlet sage</name>
    <dbReference type="NCBI Taxonomy" id="180675"/>
    <lineage>
        <taxon>Eukaryota</taxon>
        <taxon>Viridiplantae</taxon>
        <taxon>Streptophyta</taxon>
        <taxon>Embryophyta</taxon>
        <taxon>Tracheophyta</taxon>
        <taxon>Spermatophyta</taxon>
        <taxon>Magnoliopsida</taxon>
        <taxon>eudicotyledons</taxon>
        <taxon>Gunneridae</taxon>
        <taxon>Pentapetalae</taxon>
        <taxon>asterids</taxon>
        <taxon>lamiids</taxon>
        <taxon>Lamiales</taxon>
        <taxon>Lamiaceae</taxon>
        <taxon>Nepetoideae</taxon>
        <taxon>Mentheae</taxon>
        <taxon>Salviinae</taxon>
        <taxon>Salvia</taxon>
        <taxon>Salvia subgen. Calosphace</taxon>
        <taxon>core Calosphace</taxon>
    </lineage>
</organism>
<evidence type="ECO:0000313" key="9">
    <source>
        <dbReference type="EMBL" id="KAG6385946.1"/>
    </source>
</evidence>
<dbReference type="FunFam" id="1.10.510.10:FF:000624">
    <property type="entry name" value="Mitogen-activated protein kinase"/>
    <property type="match status" value="1"/>
</dbReference>
<evidence type="ECO:0000256" key="4">
    <source>
        <dbReference type="ARBA" id="ARBA00022741"/>
    </source>
</evidence>
<evidence type="ECO:0000256" key="1">
    <source>
        <dbReference type="ARBA" id="ARBA00006485"/>
    </source>
</evidence>
<sequence>MPLVESLQTMAPSSSSSHHHHQPQLNRYQVLNVVSRGSYGVVYRAWDTEAGEVVAIKHELSGLSRSTLREIKILQSLPRHRSIVELKRVTVDERGKVLVVMEFMPSDLSRLIAVRKKPFTALQLKVSMWRILKGVCFLHENGVLHRDLKPSNILINEKDRIKICDFGLSRWENGSGTYSPGVGTQWYRAPELLMGETNYTGAIDMWAVGCVMAELVLLKVLFPGDSEIEQLGYIHLTLGPALQMMLSLSAPMLTAAGVDLLFSLLALDPNDRITANHALKHPWFLEF</sequence>
<dbReference type="InterPro" id="IPR008271">
    <property type="entry name" value="Ser/Thr_kinase_AS"/>
</dbReference>
<reference evidence="9" key="2">
    <citation type="submission" date="2020-08" db="EMBL/GenBank/DDBJ databases">
        <title>Plant Genome Project.</title>
        <authorList>
            <person name="Zhang R.-G."/>
        </authorList>
    </citation>
    <scope>NUCLEOTIDE SEQUENCE</scope>
    <source>
        <strain evidence="9">Huo1</strain>
        <tissue evidence="9">Leaf</tissue>
    </source>
</reference>
<dbReference type="SMART" id="SM00220">
    <property type="entry name" value="S_TKc"/>
    <property type="match status" value="1"/>
</dbReference>
<dbReference type="InterPro" id="IPR050108">
    <property type="entry name" value="CDK"/>
</dbReference>
<dbReference type="GO" id="GO:0005634">
    <property type="term" value="C:nucleus"/>
    <property type="evidence" value="ECO:0007669"/>
    <property type="project" value="TreeGrafter"/>
</dbReference>
<keyword evidence="4" id="KW-0547">Nucleotide-binding</keyword>
<dbReference type="GO" id="GO:0005524">
    <property type="term" value="F:ATP binding"/>
    <property type="evidence" value="ECO:0007669"/>
    <property type="project" value="UniProtKB-KW"/>
</dbReference>
<protein>
    <recommendedName>
        <fullName evidence="8">Protein kinase domain-containing protein</fullName>
    </recommendedName>
</protein>
<dbReference type="Gene3D" id="1.10.510.10">
    <property type="entry name" value="Transferase(Phosphotransferase) domain 1"/>
    <property type="match status" value="2"/>
</dbReference>
<evidence type="ECO:0000259" key="8">
    <source>
        <dbReference type="PROSITE" id="PS50011"/>
    </source>
</evidence>
<evidence type="ECO:0000256" key="7">
    <source>
        <dbReference type="SAM" id="MobiDB-lite"/>
    </source>
</evidence>
<dbReference type="AlphaFoldDB" id="A0A8X8YZ21"/>
<gene>
    <name evidence="9" type="ORF">SASPL_154829</name>
</gene>
<feature type="compositionally biased region" description="Polar residues" evidence="7">
    <location>
        <begin position="1"/>
        <end position="12"/>
    </location>
</feature>
<comment type="caution">
    <text evidence="9">The sequence shown here is derived from an EMBL/GenBank/DDBJ whole genome shotgun (WGS) entry which is preliminary data.</text>
</comment>
<dbReference type="PROSITE" id="PS00108">
    <property type="entry name" value="PROTEIN_KINASE_ST"/>
    <property type="match status" value="1"/>
</dbReference>
<keyword evidence="3" id="KW-0808">Transferase</keyword>
<dbReference type="InterPro" id="IPR011009">
    <property type="entry name" value="Kinase-like_dom_sf"/>
</dbReference>
<comment type="similarity">
    <text evidence="1">Belongs to the protein kinase superfamily. CMGC Ser/Thr protein kinase family. CDC2/CDKX subfamily.</text>
</comment>
<evidence type="ECO:0000256" key="5">
    <source>
        <dbReference type="ARBA" id="ARBA00022777"/>
    </source>
</evidence>
<dbReference type="GO" id="GO:0007346">
    <property type="term" value="P:regulation of mitotic cell cycle"/>
    <property type="evidence" value="ECO:0007669"/>
    <property type="project" value="TreeGrafter"/>
</dbReference>
<dbReference type="GO" id="GO:0004674">
    <property type="term" value="F:protein serine/threonine kinase activity"/>
    <property type="evidence" value="ECO:0007669"/>
    <property type="project" value="UniProtKB-KW"/>
</dbReference>
<evidence type="ECO:0000256" key="3">
    <source>
        <dbReference type="ARBA" id="ARBA00022679"/>
    </source>
</evidence>
<keyword evidence="2" id="KW-0723">Serine/threonine-protein kinase</keyword>
<keyword evidence="10" id="KW-1185">Reference proteome</keyword>
<dbReference type="Proteomes" id="UP000298416">
    <property type="component" value="Unassembled WGS sequence"/>
</dbReference>
<dbReference type="Gene3D" id="3.30.200.20">
    <property type="entry name" value="Phosphorylase Kinase, domain 1"/>
    <property type="match status" value="1"/>
</dbReference>
<dbReference type="Pfam" id="PF00069">
    <property type="entry name" value="Pkinase"/>
    <property type="match status" value="1"/>
</dbReference>
<dbReference type="PANTHER" id="PTHR24056:SF107">
    <property type="entry name" value="CYCLIN-DEPENDENT KINASE 11A-RELATED"/>
    <property type="match status" value="1"/>
</dbReference>
<dbReference type="PANTHER" id="PTHR24056">
    <property type="entry name" value="CELL DIVISION PROTEIN KINASE"/>
    <property type="match status" value="1"/>
</dbReference>
<evidence type="ECO:0000256" key="2">
    <source>
        <dbReference type="ARBA" id="ARBA00022527"/>
    </source>
</evidence>
<dbReference type="InterPro" id="IPR000719">
    <property type="entry name" value="Prot_kinase_dom"/>
</dbReference>
<reference evidence="9" key="1">
    <citation type="submission" date="2018-01" db="EMBL/GenBank/DDBJ databases">
        <authorList>
            <person name="Mao J.F."/>
        </authorList>
    </citation>
    <scope>NUCLEOTIDE SEQUENCE</scope>
    <source>
        <strain evidence="9">Huo1</strain>
        <tissue evidence="9">Leaf</tissue>
    </source>
</reference>
<feature type="domain" description="Protein kinase" evidence="8">
    <location>
        <begin position="28"/>
        <end position="284"/>
    </location>
</feature>
<keyword evidence="5" id="KW-0418">Kinase</keyword>
<dbReference type="SUPFAM" id="SSF56112">
    <property type="entry name" value="Protein kinase-like (PK-like)"/>
    <property type="match status" value="1"/>
</dbReference>
<proteinExistence type="inferred from homology"/>
<accession>A0A8X8YZ21</accession>
<feature type="region of interest" description="Disordered" evidence="7">
    <location>
        <begin position="1"/>
        <end position="23"/>
    </location>
</feature>
<dbReference type="PROSITE" id="PS50011">
    <property type="entry name" value="PROTEIN_KINASE_DOM"/>
    <property type="match status" value="1"/>
</dbReference>